<keyword evidence="1" id="KW-0695">RNA-directed DNA polymerase</keyword>
<dbReference type="GO" id="GO:0003964">
    <property type="term" value="F:RNA-directed DNA polymerase activity"/>
    <property type="evidence" value="ECO:0007669"/>
    <property type="project" value="UniProtKB-KW"/>
</dbReference>
<reference evidence="1 2" key="1">
    <citation type="journal article" date="2015" name="Genome Announc.">
        <title>Complete Genome Sequence of Biocontrol Strain Pseudomonas fluorescens LBUM223.</title>
        <authorList>
            <person name="Roquigny R."/>
            <person name="Arseneault T."/>
            <person name="Gadkar V.J."/>
            <person name="Novinscak A."/>
            <person name="Joly D.L."/>
            <person name="Filion M."/>
        </authorList>
    </citation>
    <scope>NUCLEOTIDE SEQUENCE [LARGE SCALE GENOMIC DNA]</scope>
    <source>
        <strain evidence="1 2">LBUM223</strain>
    </source>
</reference>
<proteinExistence type="predicted"/>
<keyword evidence="1" id="KW-0548">Nucleotidyltransferase</keyword>
<evidence type="ECO:0000313" key="2">
    <source>
        <dbReference type="Proteomes" id="UP000033099"/>
    </source>
</evidence>
<organism evidence="1 2">
    <name type="scientific">Pseudomonas synxantha</name>
    <dbReference type="NCBI Taxonomy" id="47883"/>
    <lineage>
        <taxon>Bacteria</taxon>
        <taxon>Pseudomonadati</taxon>
        <taxon>Pseudomonadota</taxon>
        <taxon>Gammaproteobacteria</taxon>
        <taxon>Pseudomonadales</taxon>
        <taxon>Pseudomonadaceae</taxon>
        <taxon>Pseudomonas</taxon>
    </lineage>
</organism>
<accession>A0AAU8TRX6</accession>
<dbReference type="Proteomes" id="UP000033099">
    <property type="component" value="Chromosome"/>
</dbReference>
<protein>
    <submittedName>
        <fullName evidence="1">Retron-type RNA-directed DNA polymerase</fullName>
        <ecNumber evidence="1">2.7.7.49</ecNumber>
    </submittedName>
</protein>
<dbReference type="EMBL" id="CP011117">
    <property type="protein sequence ID" value="AKA84871.1"/>
    <property type="molecule type" value="Genomic_DNA"/>
</dbReference>
<name>A0AAU8TRX6_9PSED</name>
<dbReference type="AlphaFoldDB" id="A0AAU8TRX6"/>
<keyword evidence="1" id="KW-0808">Transferase</keyword>
<dbReference type="EC" id="2.7.7.49" evidence="1"/>
<dbReference type="KEGG" id="pfb:VO64_4325"/>
<sequence length="47" mass="5581">MPYVPHGKHPEKTRLLRFGWFAVEDRKKRGEGKPETFDFLGFTHFCS</sequence>
<evidence type="ECO:0000313" key="1">
    <source>
        <dbReference type="EMBL" id="AKA84871.1"/>
    </source>
</evidence>
<gene>
    <name evidence="1" type="ORF">VO64_4325</name>
</gene>